<dbReference type="GeneID" id="63835669"/>
<dbReference type="InterPro" id="IPR036291">
    <property type="entry name" value="NAD(P)-bd_dom_sf"/>
</dbReference>
<evidence type="ECO:0000256" key="1">
    <source>
        <dbReference type="ARBA" id="ARBA00023002"/>
    </source>
</evidence>
<dbReference type="SUPFAM" id="SSF51735">
    <property type="entry name" value="NAD(P)-binding Rossmann-fold domains"/>
    <property type="match status" value="1"/>
</dbReference>
<evidence type="ECO:0000313" key="5">
    <source>
        <dbReference type="EMBL" id="KAF3769531.1"/>
    </source>
</evidence>
<dbReference type="InterPro" id="IPR011032">
    <property type="entry name" value="GroES-like_sf"/>
</dbReference>
<dbReference type="InterPro" id="IPR045010">
    <property type="entry name" value="MDR_fam"/>
</dbReference>
<dbReference type="Pfam" id="PF16884">
    <property type="entry name" value="ADH_N_2"/>
    <property type="match status" value="1"/>
</dbReference>
<keyword evidence="6" id="KW-1185">Reference proteome</keyword>
<dbReference type="EMBL" id="MU032344">
    <property type="protein sequence ID" value="KAF3769531.1"/>
    <property type="molecule type" value="Genomic_DNA"/>
</dbReference>
<organism evidence="5 6">
    <name type="scientific">Cryphonectria parasitica (strain ATCC 38755 / EP155)</name>
    <dbReference type="NCBI Taxonomy" id="660469"/>
    <lineage>
        <taxon>Eukaryota</taxon>
        <taxon>Fungi</taxon>
        <taxon>Dikarya</taxon>
        <taxon>Ascomycota</taxon>
        <taxon>Pezizomycotina</taxon>
        <taxon>Sordariomycetes</taxon>
        <taxon>Sordariomycetidae</taxon>
        <taxon>Diaporthales</taxon>
        <taxon>Cryphonectriaceae</taxon>
        <taxon>Cryphonectria-Endothia species complex</taxon>
        <taxon>Cryphonectria</taxon>
    </lineage>
</organism>
<dbReference type="InterPro" id="IPR020843">
    <property type="entry name" value="ER"/>
</dbReference>
<dbReference type="InterPro" id="IPR013149">
    <property type="entry name" value="ADH-like_C"/>
</dbReference>
<accession>A0A9P4YA11</accession>
<dbReference type="PANTHER" id="PTHR43205">
    <property type="entry name" value="PROSTAGLANDIN REDUCTASE"/>
    <property type="match status" value="1"/>
</dbReference>
<evidence type="ECO:0000313" key="6">
    <source>
        <dbReference type="Proteomes" id="UP000803844"/>
    </source>
</evidence>
<dbReference type="CDD" id="cd05288">
    <property type="entry name" value="PGDH"/>
    <property type="match status" value="1"/>
</dbReference>
<comment type="caution">
    <text evidence="5">The sequence shown here is derived from an EMBL/GenBank/DDBJ whole genome shotgun (WGS) entry which is preliminary data.</text>
</comment>
<evidence type="ECO:0000256" key="2">
    <source>
        <dbReference type="ARBA" id="ARBA00069006"/>
    </source>
</evidence>
<evidence type="ECO:0000259" key="4">
    <source>
        <dbReference type="SMART" id="SM00829"/>
    </source>
</evidence>
<name>A0A9P4YA11_CRYP1</name>
<dbReference type="InterPro" id="IPR041694">
    <property type="entry name" value="ADH_N_2"/>
</dbReference>
<dbReference type="AlphaFoldDB" id="A0A9P4YA11"/>
<feature type="domain" description="Enoyl reductase (ER)" evidence="4">
    <location>
        <begin position="25"/>
        <end position="354"/>
    </location>
</feature>
<dbReference type="SUPFAM" id="SSF50129">
    <property type="entry name" value="GroES-like"/>
    <property type="match status" value="1"/>
</dbReference>
<dbReference type="FunFam" id="3.40.50.720:FF:000121">
    <property type="entry name" value="Prostaglandin reductase 2"/>
    <property type="match status" value="1"/>
</dbReference>
<dbReference type="RefSeq" id="XP_040780492.1">
    <property type="nucleotide sequence ID" value="XM_040918540.1"/>
</dbReference>
<dbReference type="Pfam" id="PF00107">
    <property type="entry name" value="ADH_zinc_N"/>
    <property type="match status" value="1"/>
</dbReference>
<dbReference type="PANTHER" id="PTHR43205:SF19">
    <property type="entry name" value="ENOYL REDUCTASE (ER) DOMAIN-CONTAINING PROTEIN"/>
    <property type="match status" value="1"/>
</dbReference>
<dbReference type="Gene3D" id="3.90.180.10">
    <property type="entry name" value="Medium-chain alcohol dehydrogenases, catalytic domain"/>
    <property type="match status" value="1"/>
</dbReference>
<dbReference type="SMART" id="SM00829">
    <property type="entry name" value="PKS_ER"/>
    <property type="match status" value="1"/>
</dbReference>
<dbReference type="Proteomes" id="UP000803844">
    <property type="component" value="Unassembled WGS sequence"/>
</dbReference>
<dbReference type="GO" id="GO:0016628">
    <property type="term" value="F:oxidoreductase activity, acting on the CH-CH group of donors, NAD or NADP as acceptor"/>
    <property type="evidence" value="ECO:0007669"/>
    <property type="project" value="InterPro"/>
</dbReference>
<dbReference type="OrthoDB" id="809632at2759"/>
<dbReference type="Gene3D" id="3.40.50.720">
    <property type="entry name" value="NAD(P)-binding Rossmann-like Domain"/>
    <property type="match status" value="1"/>
</dbReference>
<gene>
    <name evidence="5" type="ORF">M406DRAFT_283939</name>
</gene>
<protein>
    <recommendedName>
        <fullName evidence="2">Dehydrogenase FUB6</fullName>
    </recommendedName>
    <alternativeName>
        <fullName evidence="3">Fusaric acid biosynthesis protein 6</fullName>
    </alternativeName>
</protein>
<sequence length="358" mass="37841">MASSPHTTKQWVLAHKPTHLPILTGPNATFHLQTTTLPPLQQGQILARTRYFSNDTGLRNFIHPGATSARLYVNPVALGEPMQGGCLCQVLESAAPAFKPGDLVLCVLASWAELLVLDAASPMLQGPLPPLPAHLPPTHFLGAFGSSGLAAYTGLYFAGEAKPGQTIVISAAAGATGSMAVQIALRMVGAGRVVGIAGSDEKCAWVRDYLGAHACVNYKSATFLEDLAAATPGAEVDLYLDAVGGEVLDAVLGRMKRGGTVAVTGAICTYNSADEPMGLRNWFQIVAMSLTVRGYTFLNWMDKVGAITEELIQAAAEGKIRLDEGETLVEAPIERQPEIWTSLFSGANKGKLVTKLME</sequence>
<proteinExistence type="predicted"/>
<keyword evidence="1" id="KW-0560">Oxidoreductase</keyword>
<evidence type="ECO:0000256" key="3">
    <source>
        <dbReference type="ARBA" id="ARBA00083301"/>
    </source>
</evidence>
<reference evidence="5" key="1">
    <citation type="journal article" date="2020" name="Phytopathology">
        <title>Genome sequence of the chestnut blight fungus Cryphonectria parasitica EP155: A fundamental resource for an archetypical invasive plant pathogen.</title>
        <authorList>
            <person name="Crouch J.A."/>
            <person name="Dawe A."/>
            <person name="Aerts A."/>
            <person name="Barry K."/>
            <person name="Churchill A.C.L."/>
            <person name="Grimwood J."/>
            <person name="Hillman B."/>
            <person name="Milgroom M.G."/>
            <person name="Pangilinan J."/>
            <person name="Smith M."/>
            <person name="Salamov A."/>
            <person name="Schmutz J."/>
            <person name="Yadav J."/>
            <person name="Grigoriev I.V."/>
            <person name="Nuss D."/>
        </authorList>
    </citation>
    <scope>NUCLEOTIDE SEQUENCE</scope>
    <source>
        <strain evidence="5">EP155</strain>
    </source>
</reference>